<organism evidence="1">
    <name type="scientific">uncultured prokaryote</name>
    <dbReference type="NCBI Taxonomy" id="198431"/>
    <lineage>
        <taxon>unclassified sequences</taxon>
        <taxon>environmental samples</taxon>
    </lineage>
</organism>
<protein>
    <submittedName>
        <fullName evidence="1">Uncharacterized protein</fullName>
    </submittedName>
</protein>
<evidence type="ECO:0000313" key="1">
    <source>
        <dbReference type="EMBL" id="CRY96613.1"/>
    </source>
</evidence>
<accession>A0A0H5Q3Z5</accession>
<name>A0A0H5Q3Z5_9ZZZZ</name>
<proteinExistence type="predicted"/>
<reference evidence="1" key="1">
    <citation type="submission" date="2015-06" db="EMBL/GenBank/DDBJ databases">
        <authorList>
            <person name="Joergensen T."/>
        </authorList>
    </citation>
    <scope>NUCLEOTIDE SEQUENCE</scope>
    <source>
        <strain evidence="1">RGFK1173</strain>
    </source>
</reference>
<sequence>MAKQKKQTDNPIHPLLYDIEKEVWWHLSGKMCSLTLKGVEDNRYTATLTAVNQKGTKYYAIVEGSTVAEALDRLECFLATGNKGYGKWRVSKW</sequence>
<dbReference type="EMBL" id="LN853749">
    <property type="protein sequence ID" value="CRY96613.1"/>
    <property type="molecule type" value="Genomic_DNA"/>
</dbReference>
<dbReference type="AlphaFoldDB" id="A0A0H5Q3Z5"/>
<reference evidence="1" key="2">
    <citation type="submission" date="2015-07" db="EMBL/GenBank/DDBJ databases">
        <title>Plasmids, circular viruses and viroids from rat gut.</title>
        <authorList>
            <person name="Jorgensen T.J."/>
            <person name="Hansen M.A."/>
            <person name="Xu Z."/>
            <person name="Tabak M.A."/>
            <person name="Sorensen S.J."/>
            <person name="Hansen L.H."/>
        </authorList>
    </citation>
    <scope>NUCLEOTIDE SEQUENCE</scope>
    <source>
        <strain evidence="1">RGFK1173</strain>
    </source>
</reference>